<feature type="domain" description="Aminoglycoside phosphotransferase" evidence="1">
    <location>
        <begin position="44"/>
        <end position="283"/>
    </location>
</feature>
<evidence type="ECO:0000313" key="2">
    <source>
        <dbReference type="EMBL" id="GHH73094.1"/>
    </source>
</evidence>
<name>A0A919FW82_9ACTN</name>
<proteinExistence type="predicted"/>
<keyword evidence="3" id="KW-1185">Reference proteome</keyword>
<protein>
    <submittedName>
        <fullName evidence="2">Phosphotransferase</fullName>
    </submittedName>
</protein>
<dbReference type="RefSeq" id="WP_229924390.1">
    <property type="nucleotide sequence ID" value="NZ_BNCD01000002.1"/>
</dbReference>
<dbReference type="Gene3D" id="3.90.1200.10">
    <property type="match status" value="1"/>
</dbReference>
<sequence>MTMTATMTKQLAAALAAAGVPVERVRDTRELSGSTYDYNDVTGVTLDDGRQLVLKVPPHENRPGLAYERDLLRAEAMFCRAAHEAEGAVPVPRVEAVHTDAVAGAGPFLLMTALPGTRWPEAREHFLEGEQEALRHDLGNLVARLHTVVGDGFGYPSGALGPLAGTWREAFSRMVDAVVDDARRFGARLPRPAEEMAGVLRRAYPVLDEVVVPRLVHFDLWEGNVLVDGGPRGPRIGGLVDGERMFWGDPLADFASGALLGEIEGDPYFLDGYRQEAGGFVVFDEATRLRIALYRCYLYLIMLVEQGPRGASAAERRWARREVVPSLTAAMATVAALS</sequence>
<dbReference type="PANTHER" id="PTHR21310:SF15">
    <property type="entry name" value="AMINOGLYCOSIDE PHOSPHOTRANSFERASE DOMAIN-CONTAINING PROTEIN"/>
    <property type="match status" value="1"/>
</dbReference>
<dbReference type="Pfam" id="PF01636">
    <property type="entry name" value="APH"/>
    <property type="match status" value="1"/>
</dbReference>
<dbReference type="AlphaFoldDB" id="A0A919FW82"/>
<reference evidence="2" key="1">
    <citation type="journal article" date="2014" name="Int. J. Syst. Evol. Microbiol.">
        <title>Complete genome sequence of Corynebacterium casei LMG S-19264T (=DSM 44701T), isolated from a smear-ripened cheese.</title>
        <authorList>
            <consortium name="US DOE Joint Genome Institute (JGI-PGF)"/>
            <person name="Walter F."/>
            <person name="Albersmeier A."/>
            <person name="Kalinowski J."/>
            <person name="Ruckert C."/>
        </authorList>
    </citation>
    <scope>NUCLEOTIDE SEQUENCE</scope>
    <source>
        <strain evidence="2">JCM 5069</strain>
    </source>
</reference>
<dbReference type="EMBL" id="BNCD01000002">
    <property type="protein sequence ID" value="GHH73094.1"/>
    <property type="molecule type" value="Genomic_DNA"/>
</dbReference>
<organism evidence="2 3">
    <name type="scientific">Streptomyces sulfonofaciens</name>
    <dbReference type="NCBI Taxonomy" id="68272"/>
    <lineage>
        <taxon>Bacteria</taxon>
        <taxon>Bacillati</taxon>
        <taxon>Actinomycetota</taxon>
        <taxon>Actinomycetes</taxon>
        <taxon>Kitasatosporales</taxon>
        <taxon>Streptomycetaceae</taxon>
        <taxon>Streptomyces</taxon>
    </lineage>
</organism>
<dbReference type="InterPro" id="IPR051678">
    <property type="entry name" value="AGP_Transferase"/>
</dbReference>
<evidence type="ECO:0000313" key="3">
    <source>
        <dbReference type="Proteomes" id="UP000603708"/>
    </source>
</evidence>
<dbReference type="InterPro" id="IPR002575">
    <property type="entry name" value="Aminoglycoside_PTrfase"/>
</dbReference>
<reference evidence="2" key="2">
    <citation type="submission" date="2020-09" db="EMBL/GenBank/DDBJ databases">
        <authorList>
            <person name="Sun Q."/>
            <person name="Ohkuma M."/>
        </authorList>
    </citation>
    <scope>NUCLEOTIDE SEQUENCE</scope>
    <source>
        <strain evidence="2">JCM 5069</strain>
    </source>
</reference>
<accession>A0A919FW82</accession>
<dbReference type="Proteomes" id="UP000603708">
    <property type="component" value="Unassembled WGS sequence"/>
</dbReference>
<dbReference type="Gene3D" id="3.30.200.20">
    <property type="entry name" value="Phosphorylase Kinase, domain 1"/>
    <property type="match status" value="1"/>
</dbReference>
<dbReference type="InterPro" id="IPR011009">
    <property type="entry name" value="Kinase-like_dom_sf"/>
</dbReference>
<dbReference type="PANTHER" id="PTHR21310">
    <property type="entry name" value="AMINOGLYCOSIDE PHOSPHOTRANSFERASE-RELATED-RELATED"/>
    <property type="match status" value="1"/>
</dbReference>
<comment type="caution">
    <text evidence="2">The sequence shown here is derived from an EMBL/GenBank/DDBJ whole genome shotgun (WGS) entry which is preliminary data.</text>
</comment>
<gene>
    <name evidence="2" type="ORF">GCM10018793_11170</name>
</gene>
<dbReference type="SUPFAM" id="SSF56112">
    <property type="entry name" value="Protein kinase-like (PK-like)"/>
    <property type="match status" value="1"/>
</dbReference>
<evidence type="ECO:0000259" key="1">
    <source>
        <dbReference type="Pfam" id="PF01636"/>
    </source>
</evidence>